<gene>
    <name evidence="1" type="ORF">glysoja_043468</name>
</gene>
<proteinExistence type="predicted"/>
<dbReference type="Proteomes" id="UP000053555">
    <property type="component" value="Unassembled WGS sequence"/>
</dbReference>
<dbReference type="EMBL" id="KN640644">
    <property type="protein sequence ID" value="KHN47495.1"/>
    <property type="molecule type" value="Genomic_DNA"/>
</dbReference>
<organism evidence="1">
    <name type="scientific">Glycine soja</name>
    <name type="common">Wild soybean</name>
    <dbReference type="NCBI Taxonomy" id="3848"/>
    <lineage>
        <taxon>Eukaryota</taxon>
        <taxon>Viridiplantae</taxon>
        <taxon>Streptophyta</taxon>
        <taxon>Embryophyta</taxon>
        <taxon>Tracheophyta</taxon>
        <taxon>Spermatophyta</taxon>
        <taxon>Magnoliopsida</taxon>
        <taxon>eudicotyledons</taxon>
        <taxon>Gunneridae</taxon>
        <taxon>Pentapetalae</taxon>
        <taxon>rosids</taxon>
        <taxon>fabids</taxon>
        <taxon>Fabales</taxon>
        <taxon>Fabaceae</taxon>
        <taxon>Papilionoideae</taxon>
        <taxon>50 kb inversion clade</taxon>
        <taxon>NPAAA clade</taxon>
        <taxon>indigoferoid/millettioid clade</taxon>
        <taxon>Phaseoleae</taxon>
        <taxon>Glycine</taxon>
        <taxon>Glycine subgen. Soja</taxon>
    </lineage>
</organism>
<dbReference type="Gene3D" id="3.40.1190.20">
    <property type="match status" value="1"/>
</dbReference>
<dbReference type="AlphaFoldDB" id="A0A0B2SRG5"/>
<name>A0A0B2SRG5_GLYSO</name>
<dbReference type="InterPro" id="IPR029056">
    <property type="entry name" value="Ribokinase-like"/>
</dbReference>
<protein>
    <submittedName>
        <fullName evidence="1">Uncharacterized protein</fullName>
    </submittedName>
</protein>
<evidence type="ECO:0000313" key="1">
    <source>
        <dbReference type="EMBL" id="KHN47495.1"/>
    </source>
</evidence>
<sequence>MNIYVEAARNAGVRVLLNFVDILSPNETELARLTGLPTESFEEITQAALKCHEMVSFIHNFCEQGFKIAVVVSLLSLIL</sequence>
<dbReference type="SUPFAM" id="SSF53613">
    <property type="entry name" value="Ribokinase-like"/>
    <property type="match status" value="1"/>
</dbReference>
<reference evidence="1" key="1">
    <citation type="submission" date="2014-07" db="EMBL/GenBank/DDBJ databases">
        <title>Identification of a novel salt tolerance gene in wild soybean by whole-genome sequencing.</title>
        <authorList>
            <person name="Lam H.-M."/>
            <person name="Qi X."/>
            <person name="Li M.-W."/>
            <person name="Liu X."/>
            <person name="Xie M."/>
            <person name="Ni M."/>
            <person name="Xu X."/>
        </authorList>
    </citation>
    <scope>NUCLEOTIDE SEQUENCE [LARGE SCALE GENOMIC DNA]</scope>
    <source>
        <tissue evidence="1">Root</tissue>
    </source>
</reference>
<accession>A0A0B2SRG5</accession>